<dbReference type="InterPro" id="IPR037401">
    <property type="entry name" value="SnoaL-like"/>
</dbReference>
<dbReference type="InterPro" id="IPR032710">
    <property type="entry name" value="NTF2-like_dom_sf"/>
</dbReference>
<accession>A0A543GDJ6</accession>
<dbReference type="Proteomes" id="UP000319818">
    <property type="component" value="Unassembled WGS sequence"/>
</dbReference>
<comment type="caution">
    <text evidence="2">The sequence shown here is derived from an EMBL/GenBank/DDBJ whole genome shotgun (WGS) entry which is preliminary data.</text>
</comment>
<dbReference type="Pfam" id="PF12680">
    <property type="entry name" value="SnoaL_2"/>
    <property type="match status" value="1"/>
</dbReference>
<organism evidence="2 3">
    <name type="scientific">Pseudonocardia cypriaca</name>
    <dbReference type="NCBI Taxonomy" id="882449"/>
    <lineage>
        <taxon>Bacteria</taxon>
        <taxon>Bacillati</taxon>
        <taxon>Actinomycetota</taxon>
        <taxon>Actinomycetes</taxon>
        <taxon>Pseudonocardiales</taxon>
        <taxon>Pseudonocardiaceae</taxon>
        <taxon>Pseudonocardia</taxon>
    </lineage>
</organism>
<keyword evidence="3" id="KW-1185">Reference proteome</keyword>
<evidence type="ECO:0000313" key="2">
    <source>
        <dbReference type="EMBL" id="TQM44136.1"/>
    </source>
</evidence>
<evidence type="ECO:0000313" key="3">
    <source>
        <dbReference type="Proteomes" id="UP000319818"/>
    </source>
</evidence>
<dbReference type="Gene3D" id="3.10.450.50">
    <property type="match status" value="1"/>
</dbReference>
<feature type="domain" description="SnoaL-like" evidence="1">
    <location>
        <begin position="15"/>
        <end position="114"/>
    </location>
</feature>
<gene>
    <name evidence="2" type="ORF">FB388_1498</name>
</gene>
<protein>
    <submittedName>
        <fullName evidence="2">Putative SnoaL-like aldol condensation-catalyzing enzyme</fullName>
    </submittedName>
</protein>
<dbReference type="RefSeq" id="WP_142098687.1">
    <property type="nucleotide sequence ID" value="NZ_VFPH01000001.1"/>
</dbReference>
<dbReference type="SUPFAM" id="SSF54427">
    <property type="entry name" value="NTF2-like"/>
    <property type="match status" value="1"/>
</dbReference>
<dbReference type="AlphaFoldDB" id="A0A543GDJ6"/>
<proteinExistence type="predicted"/>
<sequence length="132" mass="13918">MTSSTVDANRNLASELFGRLDAGDLDGALALLHPDFVSHNPRVAHDPATATGLQAFADFFRAPAGKALLAAGADVRRIVADDPLVAVHNRIALPTGDVAAVDILRIQDGLVAEHWDVVQPVPDEPANPHGMF</sequence>
<dbReference type="OrthoDB" id="129343at2"/>
<reference evidence="2 3" key="1">
    <citation type="submission" date="2019-06" db="EMBL/GenBank/DDBJ databases">
        <title>Sequencing the genomes of 1000 actinobacteria strains.</title>
        <authorList>
            <person name="Klenk H.-P."/>
        </authorList>
    </citation>
    <scope>NUCLEOTIDE SEQUENCE [LARGE SCALE GENOMIC DNA]</scope>
    <source>
        <strain evidence="2 3">DSM 45511</strain>
    </source>
</reference>
<name>A0A543GDJ6_9PSEU</name>
<dbReference type="EMBL" id="VFPH01000001">
    <property type="protein sequence ID" value="TQM44136.1"/>
    <property type="molecule type" value="Genomic_DNA"/>
</dbReference>
<evidence type="ECO:0000259" key="1">
    <source>
        <dbReference type="Pfam" id="PF12680"/>
    </source>
</evidence>